<dbReference type="SUPFAM" id="SSF63411">
    <property type="entry name" value="LuxS/MPP-like metallohydrolase"/>
    <property type="match status" value="1"/>
</dbReference>
<dbReference type="Proteomes" id="UP001595645">
    <property type="component" value="Unassembled WGS sequence"/>
</dbReference>
<name>A0ABV7NMV7_9PSEU</name>
<dbReference type="Pfam" id="PF05193">
    <property type="entry name" value="Peptidase_M16_C"/>
    <property type="match status" value="1"/>
</dbReference>
<reference evidence="3" key="1">
    <citation type="journal article" date="2019" name="Int. J. Syst. Evol. Microbiol.">
        <title>The Global Catalogue of Microorganisms (GCM) 10K type strain sequencing project: providing services to taxonomists for standard genome sequencing and annotation.</title>
        <authorList>
            <consortium name="The Broad Institute Genomics Platform"/>
            <consortium name="The Broad Institute Genome Sequencing Center for Infectious Disease"/>
            <person name="Wu L."/>
            <person name="Ma J."/>
        </authorList>
    </citation>
    <scope>NUCLEOTIDE SEQUENCE [LARGE SCALE GENOMIC DNA]</scope>
    <source>
        <strain evidence="3">CGMCC 4.7676</strain>
    </source>
</reference>
<dbReference type="InterPro" id="IPR011249">
    <property type="entry name" value="Metalloenz_LuxS/M16"/>
</dbReference>
<gene>
    <name evidence="2" type="ORF">ACFOSH_01710</name>
</gene>
<proteinExistence type="predicted"/>
<evidence type="ECO:0000313" key="3">
    <source>
        <dbReference type="Proteomes" id="UP001595645"/>
    </source>
</evidence>
<evidence type="ECO:0000259" key="1">
    <source>
        <dbReference type="Pfam" id="PF05193"/>
    </source>
</evidence>
<dbReference type="Gene3D" id="3.30.830.10">
    <property type="entry name" value="Metalloenzyme, LuxS/M16 peptidase-like"/>
    <property type="match status" value="1"/>
</dbReference>
<accession>A0ABV7NMV7</accession>
<evidence type="ECO:0000313" key="2">
    <source>
        <dbReference type="EMBL" id="MFC3448134.1"/>
    </source>
</evidence>
<feature type="domain" description="Peptidase M16 C-terminal" evidence="1">
    <location>
        <begin position="178"/>
        <end position="274"/>
    </location>
</feature>
<keyword evidence="3" id="KW-1185">Reference proteome</keyword>
<comment type="caution">
    <text evidence="2">The sequence shown here is derived from an EMBL/GenBank/DDBJ whole genome shotgun (WGS) entry which is preliminary data.</text>
</comment>
<organism evidence="2 3">
    <name type="scientific">Amycolatopsis speibonae</name>
    <dbReference type="NCBI Taxonomy" id="1450224"/>
    <lineage>
        <taxon>Bacteria</taxon>
        <taxon>Bacillati</taxon>
        <taxon>Actinomycetota</taxon>
        <taxon>Actinomycetes</taxon>
        <taxon>Pseudonocardiales</taxon>
        <taxon>Pseudonocardiaceae</taxon>
        <taxon>Amycolatopsis</taxon>
    </lineage>
</organism>
<dbReference type="RefSeq" id="WP_378236790.1">
    <property type="nucleotide sequence ID" value="NZ_JBHRWK010000004.1"/>
</dbReference>
<dbReference type="InterPro" id="IPR007863">
    <property type="entry name" value="Peptidase_M16_C"/>
</dbReference>
<sequence length="359" mass="38307">MSGAIVDLPYGYRDDPDGLAGLAALAARWLASPAGGAPPKELGWHTRHRLEARVSSFSYWTALNDLDRVTGDFRGPDSEQLRGLREAQSRLLRRRSGDLYLRMLGAIDTAASGVVHCGPLGNDESMARVSVDDVTGYLDRCRETGVTVYRPGDERVRPPVRRFEGTEPWVGGLVATPMPGETLARVAVRLPLRADALPDGALPLLVELLGTGARGRLINLLRGVRGLAYGVAALSWDDGETGPSVGGYALVDPRHVAEAATLLLDTLREAVTASPSGELADAAVRCRTLLLVQADEPFGAVGDRRRLARGEIPLSRLAEAVAERALEGLALRVPDAAPPAIAVVGALRDDQLSRLETLK</sequence>
<protein>
    <submittedName>
        <fullName evidence="2">Insulinase family protein</fullName>
    </submittedName>
</protein>
<dbReference type="EMBL" id="JBHRWK010000004">
    <property type="protein sequence ID" value="MFC3448134.1"/>
    <property type="molecule type" value="Genomic_DNA"/>
</dbReference>